<dbReference type="InterPro" id="IPR051200">
    <property type="entry name" value="Host-pathogen_enzymatic-act"/>
</dbReference>
<evidence type="ECO:0000256" key="5">
    <source>
        <dbReference type="SAM" id="MobiDB-lite"/>
    </source>
</evidence>
<organism evidence="8 9">
    <name type="scientific">Pendulispora rubella</name>
    <dbReference type="NCBI Taxonomy" id="2741070"/>
    <lineage>
        <taxon>Bacteria</taxon>
        <taxon>Pseudomonadati</taxon>
        <taxon>Myxococcota</taxon>
        <taxon>Myxococcia</taxon>
        <taxon>Myxococcales</taxon>
        <taxon>Sorangiineae</taxon>
        <taxon>Pendulisporaceae</taxon>
        <taxon>Pendulispora</taxon>
    </lineage>
</organism>
<evidence type="ECO:0000256" key="2">
    <source>
        <dbReference type="ARBA" id="ARBA00022723"/>
    </source>
</evidence>
<keyword evidence="2 4" id="KW-0479">Metal-binding</keyword>
<dbReference type="InterPro" id="IPR009056">
    <property type="entry name" value="Cyt_c-like_dom"/>
</dbReference>
<dbReference type="InterPro" id="IPR036909">
    <property type="entry name" value="Cyt_c-like_dom_sf"/>
</dbReference>
<dbReference type="InterPro" id="IPR015943">
    <property type="entry name" value="WD40/YVTN_repeat-like_dom_sf"/>
</dbReference>
<keyword evidence="1 4" id="KW-0349">Heme</keyword>
<feature type="signal peptide" evidence="6">
    <location>
        <begin position="1"/>
        <end position="28"/>
    </location>
</feature>
<dbReference type="PROSITE" id="PS51007">
    <property type="entry name" value="CYTC"/>
    <property type="match status" value="1"/>
</dbReference>
<dbReference type="SUPFAM" id="SSF46626">
    <property type="entry name" value="Cytochrome c"/>
    <property type="match status" value="2"/>
</dbReference>
<feature type="compositionally biased region" description="Acidic residues" evidence="5">
    <location>
        <begin position="895"/>
        <end position="905"/>
    </location>
</feature>
<dbReference type="PANTHER" id="PTHR47197">
    <property type="entry name" value="PROTEIN NIRF"/>
    <property type="match status" value="1"/>
</dbReference>
<keyword evidence="3 4" id="KW-0408">Iron</keyword>
<feature type="chain" id="PRO_5045703000" description="Cytochrome c domain-containing protein" evidence="6">
    <location>
        <begin position="29"/>
        <end position="914"/>
    </location>
</feature>
<evidence type="ECO:0000256" key="3">
    <source>
        <dbReference type="ARBA" id="ARBA00023004"/>
    </source>
</evidence>
<feature type="region of interest" description="Disordered" evidence="5">
    <location>
        <begin position="889"/>
        <end position="914"/>
    </location>
</feature>
<name>A0ABZ2LIL8_9BACT</name>
<accession>A0ABZ2LIL8</accession>
<reference evidence="8" key="1">
    <citation type="submission" date="2021-12" db="EMBL/GenBank/DDBJ databases">
        <title>Discovery of the Pendulisporaceae a myxobacterial family with distinct sporulation behavior and unique specialized metabolism.</title>
        <authorList>
            <person name="Garcia R."/>
            <person name="Popoff A."/>
            <person name="Bader C.D."/>
            <person name="Loehr J."/>
            <person name="Walesch S."/>
            <person name="Walt C."/>
            <person name="Boldt J."/>
            <person name="Bunk B."/>
            <person name="Haeckl F.J.F.P.J."/>
            <person name="Gunesch A.P."/>
            <person name="Birkelbach J."/>
            <person name="Nuebel U."/>
            <person name="Pietschmann T."/>
            <person name="Bach T."/>
            <person name="Mueller R."/>
        </authorList>
    </citation>
    <scope>NUCLEOTIDE SEQUENCE</scope>
    <source>
        <strain evidence="8">MSr11367</strain>
    </source>
</reference>
<sequence length="914" mass="98502">MRFRRQISFLGQFVLCFGVTSWSPSARAAPHFTVFESGQVRPLALSPSGRFLFATNTPDNRLEVFEVRENALLHRRSIPVGLEPVAVAARTESEVWVVNHLSDSVSVVSLDATGNGHVVRTLHVGDEPRDIVFAGAGRAKAFITTAHRGQNAPYDPQLTTPGIGRADVWVFDAARPGDTLSGTPRTILNLFTDTPRALAVSSDGTTVYAAGFHTGNRTQVINDGFVPDGGEAKGGLPAPDTNFQGIPRPEAGLIVRHNGTNWVDELGRSWDSSVRFSLPDRDVFAIDATANPPALHPGAFSGVGTILFNMAANPVSGKVYVSNTEAFNEVRFEGPGTFAGSSVRGHLHESRITVLGMGSVTPRHLNKHIDYGACCAPVPNVESEKSLAFPQSMAVSADGGMLYVSALGSSKVGVYRTAELESDTFVPSEADQISVSGGGPTGLVLDERRRLLYVLTRFDNSISILDPRQRREIAHVPMFNPEPPSVVQGRKFLYDARTTSSHGDSACASCHVFGDFDSLGWDLGNPDEVVLRNPGPFVNEPGINPDFHPMKGPMTTQSLRGMANQGPMHWRGDRTGGNDMSSAQPDRGSFDEGAAFKKFNGAFEALLGRSEPLPDGDMQAFGDFMLQVTYPPNPIRALDDSLTADQQAGRDFFTGPPSFEGFSCAGCHTLDPQANPGSSAPGFFGSDGRSSFTFLPQLFKTAHLRNLYQKVGMFGLAELPFINPGNNEFLGEQVRGFGFTHEGSFDSVFRFISNASFNRSPENPTGIPLGPEGDRLRRQLESFQLVFDTNLKPIVGQQVTLTARNRATASPRIDLLRARADAGDCDLVARTRVGSRASSFLYLGNGQFSTNHRGLPPVDDSLLRRAATSDGQPLTYTCVPRGSGTRIALDRDSDGLWDGDEEDAGTDPSVPAQP</sequence>
<dbReference type="EMBL" id="CP089983">
    <property type="protein sequence ID" value="WXB10819.1"/>
    <property type="molecule type" value="Genomic_DNA"/>
</dbReference>
<dbReference type="Proteomes" id="UP001374803">
    <property type="component" value="Chromosome"/>
</dbReference>
<dbReference type="PANTHER" id="PTHR47197:SF3">
    <property type="entry name" value="DIHYDRO-HEME D1 DEHYDROGENASE"/>
    <property type="match status" value="1"/>
</dbReference>
<evidence type="ECO:0000256" key="1">
    <source>
        <dbReference type="ARBA" id="ARBA00022617"/>
    </source>
</evidence>
<evidence type="ECO:0000313" key="9">
    <source>
        <dbReference type="Proteomes" id="UP001374803"/>
    </source>
</evidence>
<protein>
    <recommendedName>
        <fullName evidence="7">Cytochrome c domain-containing protein</fullName>
    </recommendedName>
</protein>
<gene>
    <name evidence="8" type="ORF">LVJ94_48450</name>
</gene>
<evidence type="ECO:0000256" key="4">
    <source>
        <dbReference type="PROSITE-ProRule" id="PRU00433"/>
    </source>
</evidence>
<proteinExistence type="predicted"/>
<evidence type="ECO:0000313" key="8">
    <source>
        <dbReference type="EMBL" id="WXB10819.1"/>
    </source>
</evidence>
<dbReference type="InterPro" id="IPR011044">
    <property type="entry name" value="Quino_amine_DH_bsu"/>
</dbReference>
<keyword evidence="9" id="KW-1185">Reference proteome</keyword>
<dbReference type="SUPFAM" id="SSF50969">
    <property type="entry name" value="YVTN repeat-like/Quinoprotein amine dehydrogenase"/>
    <property type="match status" value="1"/>
</dbReference>
<dbReference type="Gene3D" id="2.130.10.10">
    <property type="entry name" value="YVTN repeat-like/Quinoprotein amine dehydrogenase"/>
    <property type="match status" value="2"/>
</dbReference>
<evidence type="ECO:0000259" key="7">
    <source>
        <dbReference type="PROSITE" id="PS51007"/>
    </source>
</evidence>
<feature type="domain" description="Cytochrome c" evidence="7">
    <location>
        <begin position="644"/>
        <end position="756"/>
    </location>
</feature>
<keyword evidence="6" id="KW-0732">Signal</keyword>
<evidence type="ECO:0000256" key="6">
    <source>
        <dbReference type="SAM" id="SignalP"/>
    </source>
</evidence>